<sequence length="199" mass="20645">MARQIYLPGANPYSDGWNGRGRRRIDARPQNSAATAAGMRGVHRDTRGNVIGGYTAEGEGIGTKGGNWRKPMDLAGMPPAAEQSQPVTTAAPPLANSSPAASSAAPKRSWRDGMATQGTIGADLGAKPTPTGGGLWRWNELNPDAGKFGQKRPMAPGEIRDAPVVAEKPLGPSQPKVAAPAATAPPVAKKKASWRQPVA</sequence>
<dbReference type="EMBL" id="JAPDDS010000006">
    <property type="protein sequence ID" value="MCW1885530.1"/>
    <property type="molecule type" value="Genomic_DNA"/>
</dbReference>
<accession>A0ABT3FPN4</accession>
<reference evidence="2 3" key="1">
    <citation type="submission" date="2022-10" db="EMBL/GenBank/DDBJ databases">
        <title>Luteolibacter flavescens strain MCCC 1K03193, whole genome shotgun sequencing project.</title>
        <authorList>
            <person name="Zhao G."/>
            <person name="Shen L."/>
        </authorList>
    </citation>
    <scope>NUCLEOTIDE SEQUENCE [LARGE SCALE GENOMIC DNA]</scope>
    <source>
        <strain evidence="2 3">MCCC 1K03193</strain>
    </source>
</reference>
<dbReference type="RefSeq" id="WP_264501487.1">
    <property type="nucleotide sequence ID" value="NZ_JAPDDS010000006.1"/>
</dbReference>
<keyword evidence="3" id="KW-1185">Reference proteome</keyword>
<evidence type="ECO:0000256" key="1">
    <source>
        <dbReference type="SAM" id="MobiDB-lite"/>
    </source>
</evidence>
<gene>
    <name evidence="2" type="ORF">OKA04_12390</name>
</gene>
<evidence type="ECO:0000313" key="3">
    <source>
        <dbReference type="Proteomes" id="UP001207930"/>
    </source>
</evidence>
<feature type="compositionally biased region" description="Low complexity" evidence="1">
    <location>
        <begin position="175"/>
        <end position="187"/>
    </location>
</feature>
<organism evidence="2 3">
    <name type="scientific">Luteolibacter flavescens</name>
    <dbReference type="NCBI Taxonomy" id="1859460"/>
    <lineage>
        <taxon>Bacteria</taxon>
        <taxon>Pseudomonadati</taxon>
        <taxon>Verrucomicrobiota</taxon>
        <taxon>Verrucomicrobiia</taxon>
        <taxon>Verrucomicrobiales</taxon>
        <taxon>Verrucomicrobiaceae</taxon>
        <taxon>Luteolibacter</taxon>
    </lineage>
</organism>
<feature type="region of interest" description="Disordered" evidence="1">
    <location>
        <begin position="1"/>
        <end position="199"/>
    </location>
</feature>
<feature type="compositionally biased region" description="Low complexity" evidence="1">
    <location>
        <begin position="90"/>
        <end position="106"/>
    </location>
</feature>
<dbReference type="Proteomes" id="UP001207930">
    <property type="component" value="Unassembled WGS sequence"/>
</dbReference>
<evidence type="ECO:0000313" key="2">
    <source>
        <dbReference type="EMBL" id="MCW1885530.1"/>
    </source>
</evidence>
<proteinExistence type="predicted"/>
<comment type="caution">
    <text evidence="2">The sequence shown here is derived from an EMBL/GenBank/DDBJ whole genome shotgun (WGS) entry which is preliminary data.</text>
</comment>
<name>A0ABT3FPN4_9BACT</name>
<protein>
    <submittedName>
        <fullName evidence="2">Uncharacterized protein</fullName>
    </submittedName>
</protein>